<dbReference type="InterPro" id="IPR036188">
    <property type="entry name" value="FAD/NAD-bd_sf"/>
</dbReference>
<keyword evidence="4" id="KW-0274">FAD</keyword>
<dbReference type="STRING" id="224999.GCA_001485475_00851"/>
<sequence>MHEADVVVIGGGVIGCSIAYHLAKKGVSVILLEKNDVASGTSGACDKAVLLQSKNPGLHLKMALESVKLFPDLQKDMDIDIEFKNAGGMIVIYTEEQWEIMKEFVERQNSYGLSVSLIGKDEARQRQPAFSKDIIGSTYSAMDCEVNPIYLSLGFFRSAKRYGAKAMLATEVKDIKVKDGRVEGVVTDKGDIATHTVVNACGVYAPFIGNMVGIKVPIVPRRGQIIVSEAVAPLVHGDINCARYITAKFNPELLGQGESARLGIGLSLGQTENGNLLIGGTREFVGYDRRTTHAALREILKHASNLVPALKDVSIIHSFSGLRPYTPDGLPILGPVPNLKGFYMAAGHEGDGIALSAITGRLMCDVITEGKTSMDIDMKQLSIERFKEDDVNDFWTSHNCNGHTF</sequence>
<feature type="domain" description="FAD dependent oxidoreductase" evidence="6">
    <location>
        <begin position="5"/>
        <end position="365"/>
    </location>
</feature>
<dbReference type="InterPro" id="IPR006076">
    <property type="entry name" value="FAD-dep_OxRdtase"/>
</dbReference>
<dbReference type="EMBL" id="DF977000">
    <property type="protein sequence ID" value="GAQ24845.1"/>
    <property type="molecule type" value="Genomic_DNA"/>
</dbReference>
<dbReference type="GO" id="GO:0004368">
    <property type="term" value="F:glycerol-3-phosphate dehydrogenase (quinone) activity"/>
    <property type="evidence" value="ECO:0007669"/>
    <property type="project" value="InterPro"/>
</dbReference>
<dbReference type="Proteomes" id="UP000062160">
    <property type="component" value="Unassembled WGS sequence"/>
</dbReference>
<dbReference type="PANTHER" id="PTHR13847:SF287">
    <property type="entry name" value="FAD-DEPENDENT OXIDOREDUCTASE DOMAIN-CONTAINING PROTEIN 1"/>
    <property type="match status" value="1"/>
</dbReference>
<dbReference type="PRINTS" id="PR01001">
    <property type="entry name" value="FADG3PDH"/>
</dbReference>
<evidence type="ECO:0000256" key="1">
    <source>
        <dbReference type="ARBA" id="ARBA00001974"/>
    </source>
</evidence>
<evidence type="ECO:0000313" key="8">
    <source>
        <dbReference type="Proteomes" id="UP000062160"/>
    </source>
</evidence>
<evidence type="ECO:0000256" key="3">
    <source>
        <dbReference type="ARBA" id="ARBA00022630"/>
    </source>
</evidence>
<evidence type="ECO:0000313" key="7">
    <source>
        <dbReference type="EMBL" id="GAQ24845.1"/>
    </source>
</evidence>
<gene>
    <name evidence="7" type="ORF">TSYNT_6226</name>
</gene>
<dbReference type="InterPro" id="IPR000447">
    <property type="entry name" value="G3P_DH_FAD-dep"/>
</dbReference>
<dbReference type="Gene3D" id="3.50.50.60">
    <property type="entry name" value="FAD/NAD(P)-binding domain"/>
    <property type="match status" value="1"/>
</dbReference>
<dbReference type="SUPFAM" id="SSF51905">
    <property type="entry name" value="FAD/NAD(P)-binding domain"/>
    <property type="match status" value="1"/>
</dbReference>
<evidence type="ECO:0000256" key="5">
    <source>
        <dbReference type="ARBA" id="ARBA00023002"/>
    </source>
</evidence>
<keyword evidence="5" id="KW-0560">Oxidoreductase</keyword>
<dbReference type="GO" id="GO:0005737">
    <property type="term" value="C:cytoplasm"/>
    <property type="evidence" value="ECO:0007669"/>
    <property type="project" value="TreeGrafter"/>
</dbReference>
<name>A0A0U9HDT5_9FIRM</name>
<dbReference type="PANTHER" id="PTHR13847">
    <property type="entry name" value="SARCOSINE DEHYDROGENASE-RELATED"/>
    <property type="match status" value="1"/>
</dbReference>
<comment type="similarity">
    <text evidence="2">Belongs to the FAD-dependent glycerol-3-phosphate dehydrogenase family.</text>
</comment>
<dbReference type="OrthoDB" id="9794226at2"/>
<dbReference type="GO" id="GO:0006072">
    <property type="term" value="P:glycerol-3-phosphate metabolic process"/>
    <property type="evidence" value="ECO:0007669"/>
    <property type="project" value="InterPro"/>
</dbReference>
<dbReference type="SUPFAM" id="SSF54373">
    <property type="entry name" value="FAD-linked reductases, C-terminal domain"/>
    <property type="match status" value="1"/>
</dbReference>
<evidence type="ECO:0000256" key="4">
    <source>
        <dbReference type="ARBA" id="ARBA00022827"/>
    </source>
</evidence>
<comment type="cofactor">
    <cofactor evidence="1">
        <name>FAD</name>
        <dbReference type="ChEBI" id="CHEBI:57692"/>
    </cofactor>
</comment>
<keyword evidence="8" id="KW-1185">Reference proteome</keyword>
<evidence type="ECO:0000256" key="2">
    <source>
        <dbReference type="ARBA" id="ARBA00007330"/>
    </source>
</evidence>
<organism evidence="7">
    <name type="scientific">Tepidanaerobacter syntrophicus</name>
    <dbReference type="NCBI Taxonomy" id="224999"/>
    <lineage>
        <taxon>Bacteria</taxon>
        <taxon>Bacillati</taxon>
        <taxon>Bacillota</taxon>
        <taxon>Clostridia</taxon>
        <taxon>Thermosediminibacterales</taxon>
        <taxon>Tepidanaerobacteraceae</taxon>
        <taxon>Tepidanaerobacter</taxon>
    </lineage>
</organism>
<dbReference type="Gene3D" id="3.30.9.10">
    <property type="entry name" value="D-Amino Acid Oxidase, subunit A, domain 2"/>
    <property type="match status" value="1"/>
</dbReference>
<proteinExistence type="inferred from homology"/>
<dbReference type="AlphaFoldDB" id="A0A0U9HDT5"/>
<accession>A0A0U9HDT5</accession>
<dbReference type="RefSeq" id="WP_059032049.1">
    <property type="nucleotide sequence ID" value="NZ_BSDN01000003.1"/>
</dbReference>
<keyword evidence="3" id="KW-0285">Flavoprotein</keyword>
<evidence type="ECO:0000259" key="6">
    <source>
        <dbReference type="Pfam" id="PF01266"/>
    </source>
</evidence>
<protein>
    <submittedName>
        <fullName evidence="7">Sarcosine oxidase subunit beta</fullName>
    </submittedName>
</protein>
<dbReference type="Pfam" id="PF01266">
    <property type="entry name" value="DAO"/>
    <property type="match status" value="1"/>
</dbReference>
<reference evidence="7" key="1">
    <citation type="journal article" date="2016" name="Genome Announc.">
        <title>Draft Genome Sequence of the Syntrophic Lactate-Degrading Bacterium Tepidanaerobacter syntrophicus JLT.</title>
        <authorList>
            <person name="Matsuura N."/>
            <person name="Ohashi A."/>
            <person name="Tourlousse D.M."/>
            <person name="Sekiguchi Y."/>
        </authorList>
    </citation>
    <scope>NUCLEOTIDE SEQUENCE [LARGE SCALE GENOMIC DNA]</scope>
    <source>
        <strain evidence="7">JL</strain>
    </source>
</reference>